<dbReference type="InterPro" id="IPR001264">
    <property type="entry name" value="Glyco_trans_51"/>
</dbReference>
<evidence type="ECO:0000256" key="6">
    <source>
        <dbReference type="ARBA" id="ARBA00023268"/>
    </source>
</evidence>
<proteinExistence type="predicted"/>
<dbReference type="EMBL" id="CAEZWB010000050">
    <property type="protein sequence ID" value="CAB4645700.1"/>
    <property type="molecule type" value="Genomic_DNA"/>
</dbReference>
<evidence type="ECO:0000313" key="11">
    <source>
        <dbReference type="EMBL" id="CAB4645700.1"/>
    </source>
</evidence>
<evidence type="ECO:0000256" key="1">
    <source>
        <dbReference type="ARBA" id="ARBA00022645"/>
    </source>
</evidence>
<dbReference type="GO" id="GO:0009252">
    <property type="term" value="P:peptidoglycan biosynthetic process"/>
    <property type="evidence" value="ECO:0007669"/>
    <property type="project" value="TreeGrafter"/>
</dbReference>
<evidence type="ECO:0000256" key="8">
    <source>
        <dbReference type="ARBA" id="ARBA00049902"/>
    </source>
</evidence>
<evidence type="ECO:0000259" key="9">
    <source>
        <dbReference type="Pfam" id="PF00905"/>
    </source>
</evidence>
<evidence type="ECO:0000256" key="5">
    <source>
        <dbReference type="ARBA" id="ARBA00022801"/>
    </source>
</evidence>
<dbReference type="InterPro" id="IPR001460">
    <property type="entry name" value="PCN-bd_Tpept"/>
</dbReference>
<feature type="domain" description="Penicillin-binding protein transpeptidase" evidence="9">
    <location>
        <begin position="353"/>
        <end position="604"/>
    </location>
</feature>
<keyword evidence="3" id="KW-0328">Glycosyltransferase</keyword>
<name>A0A6J6K7R5_9ZZZZ</name>
<keyword evidence="1" id="KW-0121">Carboxypeptidase</keyword>
<dbReference type="InterPro" id="IPR050396">
    <property type="entry name" value="Glycosyltr_51/Transpeptidase"/>
</dbReference>
<evidence type="ECO:0000256" key="4">
    <source>
        <dbReference type="ARBA" id="ARBA00022679"/>
    </source>
</evidence>
<evidence type="ECO:0000256" key="3">
    <source>
        <dbReference type="ARBA" id="ARBA00022676"/>
    </source>
</evidence>
<dbReference type="GO" id="GO:0030288">
    <property type="term" value="C:outer membrane-bounded periplasmic space"/>
    <property type="evidence" value="ECO:0007669"/>
    <property type="project" value="TreeGrafter"/>
</dbReference>
<comment type="catalytic activity">
    <reaction evidence="8">
        <text>[GlcNAc-(1-&gt;4)-Mur2Ac(oyl-L-Ala-gamma-D-Glu-L-Lys-D-Ala-D-Ala)](n)-di-trans,octa-cis-undecaprenyl diphosphate + beta-D-GlcNAc-(1-&gt;4)-Mur2Ac(oyl-L-Ala-gamma-D-Glu-L-Lys-D-Ala-D-Ala)-di-trans,octa-cis-undecaprenyl diphosphate = [GlcNAc-(1-&gt;4)-Mur2Ac(oyl-L-Ala-gamma-D-Glu-L-Lys-D-Ala-D-Ala)](n+1)-di-trans,octa-cis-undecaprenyl diphosphate + di-trans,octa-cis-undecaprenyl diphosphate + H(+)</text>
        <dbReference type="Rhea" id="RHEA:23708"/>
        <dbReference type="Rhea" id="RHEA-COMP:9602"/>
        <dbReference type="Rhea" id="RHEA-COMP:9603"/>
        <dbReference type="ChEBI" id="CHEBI:15378"/>
        <dbReference type="ChEBI" id="CHEBI:58405"/>
        <dbReference type="ChEBI" id="CHEBI:60033"/>
        <dbReference type="ChEBI" id="CHEBI:78435"/>
        <dbReference type="EC" id="2.4.99.28"/>
    </reaction>
</comment>
<dbReference type="GO" id="GO:0008955">
    <property type="term" value="F:peptidoglycan glycosyltransferase activity"/>
    <property type="evidence" value="ECO:0007669"/>
    <property type="project" value="UniProtKB-EC"/>
</dbReference>
<dbReference type="SUPFAM" id="SSF56601">
    <property type="entry name" value="beta-lactamase/transpeptidase-like"/>
    <property type="match status" value="1"/>
</dbReference>
<keyword evidence="6" id="KW-0511">Multifunctional enzyme</keyword>
<dbReference type="GO" id="GO:0006508">
    <property type="term" value="P:proteolysis"/>
    <property type="evidence" value="ECO:0007669"/>
    <property type="project" value="UniProtKB-KW"/>
</dbReference>
<dbReference type="PANTHER" id="PTHR32282">
    <property type="entry name" value="BINDING PROTEIN TRANSPEPTIDASE, PUTATIVE-RELATED"/>
    <property type="match status" value="1"/>
</dbReference>
<dbReference type="PANTHER" id="PTHR32282:SF33">
    <property type="entry name" value="PEPTIDOGLYCAN GLYCOSYLTRANSFERASE"/>
    <property type="match status" value="1"/>
</dbReference>
<evidence type="ECO:0000256" key="2">
    <source>
        <dbReference type="ARBA" id="ARBA00022670"/>
    </source>
</evidence>
<keyword evidence="2" id="KW-0645">Protease</keyword>
<dbReference type="InterPro" id="IPR036950">
    <property type="entry name" value="PBP_transglycosylase"/>
</dbReference>
<dbReference type="Pfam" id="PF00905">
    <property type="entry name" value="Transpeptidase"/>
    <property type="match status" value="1"/>
</dbReference>
<dbReference type="SUPFAM" id="SSF53955">
    <property type="entry name" value="Lysozyme-like"/>
    <property type="match status" value="1"/>
</dbReference>
<dbReference type="EC" id="2.4.99.28" evidence="7"/>
<feature type="domain" description="Glycosyl transferase family 51" evidence="10">
    <location>
        <begin position="64"/>
        <end position="239"/>
    </location>
</feature>
<keyword evidence="5" id="KW-0378">Hydrolase</keyword>
<accession>A0A6J6K7R5</accession>
<dbReference type="Gene3D" id="1.10.3810.10">
    <property type="entry name" value="Biosynthetic peptidoglycan transglycosylase-like"/>
    <property type="match status" value="1"/>
</dbReference>
<dbReference type="GO" id="GO:0008658">
    <property type="term" value="F:penicillin binding"/>
    <property type="evidence" value="ECO:0007669"/>
    <property type="project" value="InterPro"/>
</dbReference>
<gene>
    <name evidence="11" type="ORF">UFOPK2166_00521</name>
</gene>
<keyword evidence="4" id="KW-0808">Transferase</keyword>
<dbReference type="Gene3D" id="3.40.710.10">
    <property type="entry name" value="DD-peptidase/beta-lactamase superfamily"/>
    <property type="match status" value="1"/>
</dbReference>
<dbReference type="GO" id="GO:0004180">
    <property type="term" value="F:carboxypeptidase activity"/>
    <property type="evidence" value="ECO:0007669"/>
    <property type="project" value="UniProtKB-KW"/>
</dbReference>
<organism evidence="11">
    <name type="scientific">freshwater metagenome</name>
    <dbReference type="NCBI Taxonomy" id="449393"/>
    <lineage>
        <taxon>unclassified sequences</taxon>
        <taxon>metagenomes</taxon>
        <taxon>ecological metagenomes</taxon>
    </lineage>
</organism>
<reference evidence="11" key="1">
    <citation type="submission" date="2020-05" db="EMBL/GenBank/DDBJ databases">
        <authorList>
            <person name="Chiriac C."/>
            <person name="Salcher M."/>
            <person name="Ghai R."/>
            <person name="Kavagutti S V."/>
        </authorList>
    </citation>
    <scope>NUCLEOTIDE SEQUENCE</scope>
</reference>
<evidence type="ECO:0000259" key="10">
    <source>
        <dbReference type="Pfam" id="PF00912"/>
    </source>
</evidence>
<evidence type="ECO:0000256" key="7">
    <source>
        <dbReference type="ARBA" id="ARBA00044770"/>
    </source>
</evidence>
<dbReference type="Pfam" id="PF00912">
    <property type="entry name" value="Transgly"/>
    <property type="match status" value="1"/>
</dbReference>
<dbReference type="InterPro" id="IPR012338">
    <property type="entry name" value="Beta-lactam/transpept-like"/>
</dbReference>
<protein>
    <recommendedName>
        <fullName evidence="7">peptidoglycan glycosyltransferase</fullName>
        <ecNumber evidence="7">2.4.99.28</ecNumber>
    </recommendedName>
</protein>
<dbReference type="AlphaFoldDB" id="A0A6J6K7R5"/>
<sequence length="768" mass="83348">MNPHLRLSLRLLITAVAGALCISALLVAIAPQAWGILNAHSQVPVQLSQFSGLAQRSVLYDINGQQIGVFQIENTQRTPVDSVPEHVIAALLSVEDTGFFDHKGVNLRASVRALLSNYQAGSSRQGASTITQQVVKNEFLAGLDRDGRYKVLQARYAAMLEKEVPKREILERYINTVFFGNNAYGLQAAAEVYFGTPVAGLTELQGAFLAGLVQAPSSYDPIRRPDAARQRYKIVLGRMVETELLTADEATAACNGWETPKVRTSLDAECPIPENANSVPTQDINRTYFTEEVKDYLLNRSTVLGATYQERYNKIFRGGLKIYTTLDKDAQAAAEVAALEQLPVNKTGIEAAVLSIDNLTGGVRAMVGGAGFEAANNEINLAMRRRQTGSSVKMFILAAALQAGILPDDVIDGTLPCTLPNPGKPEEPFLISKGVSQSVAPLRTMTALSINCAYARLSQVVGLERIVSLMYKMINSEWTNPETFAIQPYASLATGANELSPLDMASGVQTIANSGVHMQPYFIERIEDNGVELYRHELAPEQVLTPDVALRAVDTLKGVIKFGTARRTPLENDRPAAGKTGTQDDNTNAWFVGFSKQMTTAVWVGDPKAYTPMVNIPEFVAKDGITRVQGSMYPARIWKQFMDAAHINLPIEDWEAPPDAVATETRPDPSPMRIYLPGNECLAKVVSGTVPPTIAPPTTKLGKPAPTTTTVPFYPTNTVVINVVDPGTTISPTDTNPYSPTNTIRIGEYWVYECAAPFPASVQTVEAG</sequence>
<dbReference type="InterPro" id="IPR023346">
    <property type="entry name" value="Lysozyme-like_dom_sf"/>
</dbReference>